<dbReference type="InterPro" id="IPR046375">
    <property type="entry name" value="IKBKB_SDD_sf"/>
</dbReference>
<evidence type="ECO:0000256" key="7">
    <source>
        <dbReference type="ARBA" id="ARBA00022741"/>
    </source>
</evidence>
<dbReference type="InterPro" id="IPR041185">
    <property type="entry name" value="IKBKB_SDD"/>
</dbReference>
<keyword evidence="14" id="KW-1185">Reference proteome</keyword>
<feature type="region of interest" description="Disordered" evidence="11">
    <location>
        <begin position="90"/>
        <end position="118"/>
    </location>
</feature>
<evidence type="ECO:0000256" key="5">
    <source>
        <dbReference type="ARBA" id="ARBA00022553"/>
    </source>
</evidence>
<evidence type="ECO:0000256" key="2">
    <source>
        <dbReference type="ARBA" id="ARBA00004496"/>
    </source>
</evidence>
<evidence type="ECO:0000256" key="10">
    <source>
        <dbReference type="ARBA" id="ARBA00023242"/>
    </source>
</evidence>
<keyword evidence="7" id="KW-0547">Nucleotide-binding</keyword>
<name>A0ABR0Y7Y3_HUSHU</name>
<gene>
    <name evidence="13" type="ORF">HHUSO_G33763</name>
</gene>
<organism evidence="13 14">
    <name type="scientific">Huso huso</name>
    <name type="common">Beluga</name>
    <name type="synonym">Acipenser huso</name>
    <dbReference type="NCBI Taxonomy" id="61971"/>
    <lineage>
        <taxon>Eukaryota</taxon>
        <taxon>Metazoa</taxon>
        <taxon>Chordata</taxon>
        <taxon>Craniata</taxon>
        <taxon>Vertebrata</taxon>
        <taxon>Euteleostomi</taxon>
        <taxon>Actinopterygii</taxon>
        <taxon>Chondrostei</taxon>
        <taxon>Acipenseriformes</taxon>
        <taxon>Acipenseridae</taxon>
        <taxon>Huso</taxon>
    </lineage>
</organism>
<evidence type="ECO:0000256" key="11">
    <source>
        <dbReference type="SAM" id="MobiDB-lite"/>
    </source>
</evidence>
<evidence type="ECO:0000256" key="6">
    <source>
        <dbReference type="ARBA" id="ARBA00022679"/>
    </source>
</evidence>
<dbReference type="PANTHER" id="PTHR22969">
    <property type="entry name" value="IKB KINASE"/>
    <property type="match status" value="1"/>
</dbReference>
<evidence type="ECO:0000256" key="8">
    <source>
        <dbReference type="ARBA" id="ARBA00022777"/>
    </source>
</evidence>
<keyword evidence="6" id="KW-0808">Transferase</keyword>
<protein>
    <submittedName>
        <fullName evidence="13">Inhibitor of nuclear factor kappa-B kinase subunit beta-like</fullName>
    </submittedName>
</protein>
<evidence type="ECO:0000313" key="13">
    <source>
        <dbReference type="EMBL" id="KAK6468530.1"/>
    </source>
</evidence>
<keyword evidence="9" id="KW-0067">ATP-binding</keyword>
<keyword evidence="10" id="KW-0539">Nucleus</keyword>
<evidence type="ECO:0000256" key="9">
    <source>
        <dbReference type="ARBA" id="ARBA00022840"/>
    </source>
</evidence>
<dbReference type="EMBL" id="JAHFZB010000044">
    <property type="protein sequence ID" value="KAK6468530.1"/>
    <property type="molecule type" value="Genomic_DNA"/>
</dbReference>
<dbReference type="Gene3D" id="1.20.1270.250">
    <property type="match status" value="1"/>
</dbReference>
<keyword evidence="4" id="KW-0723">Serine/threonine-protein kinase</keyword>
<evidence type="ECO:0000313" key="14">
    <source>
        <dbReference type="Proteomes" id="UP001369086"/>
    </source>
</evidence>
<sequence>MLTPVFELSVCDDGGGESLSAALLSPWLTPLPLPCSKTVVCRQKVMELQPQVEGLLQQMSVSERMVRSLQERRQKELWNLLKVACSKVRSPLSGSPEGGAPSQLVSPGRSLSRTLPDETRCSDDSLLVIEESKTFESRLQSLVQETLEEQERDSKVLQQWDWLYEEGELSRLESQESL</sequence>
<dbReference type="Pfam" id="PF18397">
    <property type="entry name" value="IKBKB_SDD"/>
    <property type="match status" value="1"/>
</dbReference>
<keyword evidence="5" id="KW-0597">Phosphoprotein</keyword>
<comment type="subcellular location">
    <subcellularLocation>
        <location evidence="2">Cytoplasm</location>
    </subcellularLocation>
    <subcellularLocation>
        <location evidence="1">Nucleus</location>
    </subcellularLocation>
</comment>
<proteinExistence type="predicted"/>
<keyword evidence="3" id="KW-0963">Cytoplasm</keyword>
<feature type="compositionally biased region" description="Polar residues" evidence="11">
    <location>
        <begin position="103"/>
        <end position="113"/>
    </location>
</feature>
<comment type="caution">
    <text evidence="13">The sequence shown here is derived from an EMBL/GenBank/DDBJ whole genome shotgun (WGS) entry which is preliminary data.</text>
</comment>
<feature type="domain" description="IKBKB scaffold dimerization" evidence="12">
    <location>
        <begin position="35"/>
        <end position="86"/>
    </location>
</feature>
<dbReference type="PANTHER" id="PTHR22969:SF7">
    <property type="entry name" value="INHIBITOR OF NUCLEAR FACTOR KAPPA-B KINASE SUBUNIT BETA"/>
    <property type="match status" value="1"/>
</dbReference>
<evidence type="ECO:0000259" key="12">
    <source>
        <dbReference type="Pfam" id="PF18397"/>
    </source>
</evidence>
<evidence type="ECO:0000256" key="1">
    <source>
        <dbReference type="ARBA" id="ARBA00004123"/>
    </source>
</evidence>
<reference evidence="13 14" key="1">
    <citation type="submission" date="2021-05" db="EMBL/GenBank/DDBJ databases">
        <authorList>
            <person name="Zahm M."/>
            <person name="Klopp C."/>
            <person name="Cabau C."/>
            <person name="Kuhl H."/>
            <person name="Suciu R."/>
            <person name="Ciorpac M."/>
            <person name="Holostenco D."/>
            <person name="Gessner J."/>
            <person name="Wuertz S."/>
            <person name="Hohne C."/>
            <person name="Stock M."/>
            <person name="Gislard M."/>
            <person name="Lluch J."/>
            <person name="Milhes M."/>
            <person name="Lampietro C."/>
            <person name="Lopez Roques C."/>
            <person name="Donnadieu C."/>
            <person name="Du K."/>
            <person name="Schartl M."/>
            <person name="Guiguen Y."/>
        </authorList>
    </citation>
    <scope>NUCLEOTIDE SEQUENCE [LARGE SCALE GENOMIC DNA]</scope>
    <source>
        <strain evidence="13">Hh-F2</strain>
        <tissue evidence="13">Blood</tissue>
    </source>
</reference>
<evidence type="ECO:0000256" key="3">
    <source>
        <dbReference type="ARBA" id="ARBA00022490"/>
    </source>
</evidence>
<dbReference type="InterPro" id="IPR051180">
    <property type="entry name" value="IKK"/>
</dbReference>
<evidence type="ECO:0000256" key="4">
    <source>
        <dbReference type="ARBA" id="ARBA00022527"/>
    </source>
</evidence>
<accession>A0ABR0Y7Y3</accession>
<keyword evidence="8" id="KW-0418">Kinase</keyword>
<dbReference type="Proteomes" id="UP001369086">
    <property type="component" value="Unassembled WGS sequence"/>
</dbReference>